<dbReference type="Pfam" id="PF13884">
    <property type="entry name" value="Peptidase_S74"/>
    <property type="match status" value="1"/>
</dbReference>
<keyword evidence="1" id="KW-0175">Coiled coil</keyword>
<organism evidence="4 5">
    <name type="scientific">Cnuella takakiae</name>
    <dbReference type="NCBI Taxonomy" id="1302690"/>
    <lineage>
        <taxon>Bacteria</taxon>
        <taxon>Pseudomonadati</taxon>
        <taxon>Bacteroidota</taxon>
        <taxon>Chitinophagia</taxon>
        <taxon>Chitinophagales</taxon>
        <taxon>Chitinophagaceae</taxon>
        <taxon>Cnuella</taxon>
    </lineage>
</organism>
<name>A0A1M4ZFD4_9BACT</name>
<reference evidence="4 5" key="1">
    <citation type="submission" date="2016-11" db="EMBL/GenBank/DDBJ databases">
        <authorList>
            <person name="Jaros S."/>
            <person name="Januszkiewicz K."/>
            <person name="Wedrychowicz H."/>
        </authorList>
    </citation>
    <scope>NUCLEOTIDE SEQUENCE [LARGE SCALE GENOMIC DNA]</scope>
    <source>
        <strain evidence="4 5">DSM 26897</strain>
    </source>
</reference>
<evidence type="ECO:0000259" key="3">
    <source>
        <dbReference type="PROSITE" id="PS51688"/>
    </source>
</evidence>
<keyword evidence="5" id="KW-1185">Reference proteome</keyword>
<protein>
    <submittedName>
        <fullName evidence="4">Por secretion system C-terminal sorting domain-containing protein</fullName>
    </submittedName>
</protein>
<evidence type="ECO:0000313" key="5">
    <source>
        <dbReference type="Proteomes" id="UP000184368"/>
    </source>
</evidence>
<feature type="coiled-coil region" evidence="1">
    <location>
        <begin position="395"/>
        <end position="429"/>
    </location>
</feature>
<feature type="chain" id="PRO_5012228874" evidence="2">
    <location>
        <begin position="21"/>
        <end position="530"/>
    </location>
</feature>
<dbReference type="STRING" id="1302690.BUE76_21850"/>
<feature type="signal peptide" evidence="2">
    <location>
        <begin position="1"/>
        <end position="20"/>
    </location>
</feature>
<dbReference type="OrthoDB" id="674464at2"/>
<dbReference type="PROSITE" id="PS51688">
    <property type="entry name" value="ICA"/>
    <property type="match status" value="1"/>
</dbReference>
<keyword evidence="2" id="KW-0732">Signal</keyword>
<proteinExistence type="predicted"/>
<dbReference type="Proteomes" id="UP000184368">
    <property type="component" value="Unassembled WGS sequence"/>
</dbReference>
<dbReference type="EMBL" id="FQUO01000005">
    <property type="protein sequence ID" value="SHF16502.1"/>
    <property type="molecule type" value="Genomic_DNA"/>
</dbReference>
<gene>
    <name evidence="4" type="ORF">SAMN05444008_105197</name>
</gene>
<evidence type="ECO:0000313" key="4">
    <source>
        <dbReference type="EMBL" id="SHF16502.1"/>
    </source>
</evidence>
<dbReference type="AlphaFoldDB" id="A0A1M4ZFD4"/>
<sequence length="530" mass="55910">MKQHLIFALTPLIMSFSLSAQNTFPASGNVGIGTTAPQQRLHVEGSNNQAIFVNTSALGPTSGSGQISYVKALPTASGQRLGYFQVGSRGGAQYNYNAAGMVGYAGEAWSSTSRPTYLTFETTPIGSTTRAERLRIKSNGYIGIGTTSPTQKLHVVGKGMFTSGLTVTNGTISVQSDTGNGVYAKSTGYGVYGLSQNEEDDLAGVYGKGYYGVHGNSGWIGVYATGGTYGLVAGGLFTGVSGSTAGGYGVEGYSDNSIGVYGYTGSSSSFAGYFDGDVYVSGTFGPSDAKLKKGIGQISGALSIIGKLQPKSYEYRQDGNYALMNLPKGKRYGLIAQDVEEALPTLVKAAIFNTARTPHPTKAKRDKSTTDQPAEEITFKTVNYTELIPLLIAAVQEQQTQIKDQKETIARQQDENKELLRRLERVEAAINSLPVGAGSGIEESKAKLGAATPNPAGHLTTISYSLPEGSRKAYIIVTDMKGSTIRQINLSGKGSRQVQLNTAALAAGTYTYSLFVDGSKVNTKQLLVAR</sequence>
<dbReference type="RefSeq" id="WP_083596447.1">
    <property type="nucleotide sequence ID" value="NZ_FQUO01000005.1"/>
</dbReference>
<dbReference type="InterPro" id="IPR030392">
    <property type="entry name" value="S74_ICA"/>
</dbReference>
<accession>A0A1M4ZFD4</accession>
<feature type="domain" description="Peptidase S74" evidence="3">
    <location>
        <begin position="287"/>
        <end position="409"/>
    </location>
</feature>
<evidence type="ECO:0000256" key="1">
    <source>
        <dbReference type="SAM" id="Coils"/>
    </source>
</evidence>
<evidence type="ECO:0000256" key="2">
    <source>
        <dbReference type="SAM" id="SignalP"/>
    </source>
</evidence>